<dbReference type="InterPro" id="IPR028871">
    <property type="entry name" value="BlueCu_1_BS"/>
</dbReference>
<dbReference type="Gene3D" id="2.60.40.420">
    <property type="entry name" value="Cupredoxins - blue copper proteins"/>
    <property type="match status" value="1"/>
</dbReference>
<evidence type="ECO:0000259" key="8">
    <source>
        <dbReference type="Pfam" id="PF00127"/>
    </source>
</evidence>
<dbReference type="SUPFAM" id="SSF49503">
    <property type="entry name" value="Cupredoxins"/>
    <property type="match status" value="1"/>
</dbReference>
<feature type="signal peptide" evidence="7">
    <location>
        <begin position="1"/>
        <end position="21"/>
    </location>
</feature>
<comment type="subcellular location">
    <subcellularLocation>
        <location evidence="1">Periplasm</location>
    </subcellularLocation>
</comment>
<accession>A0ABU1D947</accession>
<organism evidence="9 10">
    <name type="scientific">Yanghanlia caeni</name>
    <dbReference type="NCBI Taxonomy" id="3064283"/>
    <lineage>
        <taxon>Bacteria</taxon>
        <taxon>Pseudomonadati</taxon>
        <taxon>Pseudomonadota</taxon>
        <taxon>Betaproteobacteria</taxon>
        <taxon>Burkholderiales</taxon>
        <taxon>Alcaligenaceae</taxon>
        <taxon>Yanghanlia</taxon>
    </lineage>
</organism>
<keyword evidence="7" id="KW-0732">Signal</keyword>
<keyword evidence="5" id="KW-0249">Electron transport</keyword>
<keyword evidence="6" id="KW-0186">Copper</keyword>
<dbReference type="Pfam" id="PF00127">
    <property type="entry name" value="Copper-bind"/>
    <property type="match status" value="1"/>
</dbReference>
<sequence length="177" mass="19509">MMSRRRFLACSLFLPALAWLAAWRPARGHGAGPALVAMRGTARGERVWFEPAGLWIPQGATVRFVNEDAVNVHTATAFHPDLHGRERRIPAGAPPWTSELLLPGEHYDVVLDQPGVYDYYCLPHAAHGMVGRIVVGTPEDAQWTHESYYQSTRTNGMPGTFPELNGVLATRSRHASG</sequence>
<evidence type="ECO:0000313" key="10">
    <source>
        <dbReference type="Proteomes" id="UP001232156"/>
    </source>
</evidence>
<proteinExistence type="predicted"/>
<evidence type="ECO:0000256" key="3">
    <source>
        <dbReference type="ARBA" id="ARBA00022723"/>
    </source>
</evidence>
<reference evidence="9 10" key="1">
    <citation type="submission" date="2023-08" db="EMBL/GenBank/DDBJ databases">
        <title>Alcaligenaceae gen. nov., a novel taxon isolated from the sludge of Yixing Pesticide Factory.</title>
        <authorList>
            <person name="Ruan L."/>
        </authorList>
    </citation>
    <scope>NUCLEOTIDE SEQUENCE [LARGE SCALE GENOMIC DNA]</scope>
    <source>
        <strain evidence="9 10">LG-2</strain>
    </source>
</reference>
<evidence type="ECO:0000256" key="1">
    <source>
        <dbReference type="ARBA" id="ARBA00004418"/>
    </source>
</evidence>
<feature type="chain" id="PRO_5047375223" evidence="7">
    <location>
        <begin position="22"/>
        <end position="177"/>
    </location>
</feature>
<evidence type="ECO:0000313" key="9">
    <source>
        <dbReference type="EMBL" id="MDR4126948.1"/>
    </source>
</evidence>
<keyword evidence="10" id="KW-1185">Reference proteome</keyword>
<evidence type="ECO:0000256" key="2">
    <source>
        <dbReference type="ARBA" id="ARBA00022448"/>
    </source>
</evidence>
<dbReference type="EMBL" id="JAUZQE010000044">
    <property type="protein sequence ID" value="MDR4126948.1"/>
    <property type="molecule type" value="Genomic_DNA"/>
</dbReference>
<evidence type="ECO:0000256" key="5">
    <source>
        <dbReference type="ARBA" id="ARBA00022982"/>
    </source>
</evidence>
<keyword evidence="4" id="KW-0574">Periplasm</keyword>
<gene>
    <name evidence="9" type="ORF">Q8947_13275</name>
</gene>
<keyword evidence="3" id="KW-0479">Metal-binding</keyword>
<comment type="caution">
    <text evidence="9">The sequence shown here is derived from an EMBL/GenBank/DDBJ whole genome shotgun (WGS) entry which is preliminary data.</text>
</comment>
<feature type="domain" description="Blue (type 1) copper" evidence="8">
    <location>
        <begin position="41"/>
        <end position="135"/>
    </location>
</feature>
<dbReference type="PROSITE" id="PS00196">
    <property type="entry name" value="COPPER_BLUE"/>
    <property type="match status" value="1"/>
</dbReference>
<dbReference type="RefSeq" id="WP_347287549.1">
    <property type="nucleotide sequence ID" value="NZ_JAUZQE010000044.1"/>
</dbReference>
<dbReference type="Proteomes" id="UP001232156">
    <property type="component" value="Unassembled WGS sequence"/>
</dbReference>
<evidence type="ECO:0000256" key="6">
    <source>
        <dbReference type="ARBA" id="ARBA00023008"/>
    </source>
</evidence>
<dbReference type="InterPro" id="IPR008972">
    <property type="entry name" value="Cupredoxin"/>
</dbReference>
<evidence type="ECO:0000256" key="7">
    <source>
        <dbReference type="SAM" id="SignalP"/>
    </source>
</evidence>
<dbReference type="InterPro" id="IPR000923">
    <property type="entry name" value="BlueCu_1"/>
</dbReference>
<evidence type="ECO:0000256" key="4">
    <source>
        <dbReference type="ARBA" id="ARBA00022764"/>
    </source>
</evidence>
<protein>
    <submittedName>
        <fullName evidence="9">Plastocyanin/azurin family copper-binding protein</fullName>
    </submittedName>
</protein>
<keyword evidence="2" id="KW-0813">Transport</keyword>
<name>A0ABU1D947_9BURK</name>